<feature type="transmembrane region" description="Helical" evidence="8">
    <location>
        <begin position="571"/>
        <end position="590"/>
    </location>
</feature>
<feature type="transmembrane region" description="Helical" evidence="8">
    <location>
        <begin position="334"/>
        <end position="358"/>
    </location>
</feature>
<dbReference type="GO" id="GO:0016491">
    <property type="term" value="F:oxidoreductase activity"/>
    <property type="evidence" value="ECO:0007669"/>
    <property type="project" value="UniProtKB-KW"/>
</dbReference>
<feature type="transmembrane region" description="Helical" evidence="8">
    <location>
        <begin position="29"/>
        <end position="47"/>
    </location>
</feature>
<feature type="transmembrane region" description="Helical" evidence="8">
    <location>
        <begin position="6"/>
        <end position="22"/>
    </location>
</feature>
<proteinExistence type="predicted"/>
<dbReference type="PRINTS" id="PR01434">
    <property type="entry name" value="NADHDHGNASE5"/>
</dbReference>
<evidence type="ECO:0000256" key="6">
    <source>
        <dbReference type="ARBA" id="ARBA00023136"/>
    </source>
</evidence>
<evidence type="ECO:0000313" key="10">
    <source>
        <dbReference type="EMBL" id="MBB5576646.1"/>
    </source>
</evidence>
<feature type="transmembrane region" description="Helical" evidence="8">
    <location>
        <begin position="419"/>
        <end position="441"/>
    </location>
</feature>
<evidence type="ECO:0000313" key="11">
    <source>
        <dbReference type="Proteomes" id="UP000549882"/>
    </source>
</evidence>
<keyword evidence="2" id="KW-1003">Cell membrane</keyword>
<feature type="domain" description="NADH:quinone oxidoreductase/Mrp antiporter transmembrane" evidence="9">
    <location>
        <begin position="111"/>
        <end position="385"/>
    </location>
</feature>
<keyword evidence="11" id="KW-1185">Reference proteome</keyword>
<feature type="transmembrane region" description="Helical" evidence="8">
    <location>
        <begin position="246"/>
        <end position="264"/>
    </location>
</feature>
<evidence type="ECO:0000256" key="4">
    <source>
        <dbReference type="ARBA" id="ARBA00022989"/>
    </source>
</evidence>
<comment type="subcellular location">
    <subcellularLocation>
        <location evidence="1">Cell membrane</location>
        <topology evidence="1">Multi-pass membrane protein</topology>
    </subcellularLocation>
    <subcellularLocation>
        <location evidence="7">Membrane</location>
        <topology evidence="7">Multi-pass membrane protein</topology>
    </subcellularLocation>
</comment>
<organism evidence="10 11">
    <name type="scientific">Rhizobium paranaense</name>
    <dbReference type="NCBI Taxonomy" id="1650438"/>
    <lineage>
        <taxon>Bacteria</taxon>
        <taxon>Pseudomonadati</taxon>
        <taxon>Pseudomonadota</taxon>
        <taxon>Alphaproteobacteria</taxon>
        <taxon>Hyphomicrobiales</taxon>
        <taxon>Rhizobiaceae</taxon>
        <taxon>Rhizobium/Agrobacterium group</taxon>
        <taxon>Rhizobium</taxon>
    </lineage>
</organism>
<feature type="transmembrane region" description="Helical" evidence="8">
    <location>
        <begin position="302"/>
        <end position="322"/>
    </location>
</feature>
<accession>A0A7W8XW38</accession>
<dbReference type="Gene3D" id="1.20.5.2700">
    <property type="match status" value="1"/>
</dbReference>
<feature type="transmembrane region" description="Helical" evidence="8">
    <location>
        <begin position="96"/>
        <end position="112"/>
    </location>
</feature>
<dbReference type="InterPro" id="IPR001750">
    <property type="entry name" value="ND/Mrp_TM"/>
</dbReference>
<feature type="transmembrane region" description="Helical" evidence="8">
    <location>
        <begin position="67"/>
        <end position="89"/>
    </location>
</feature>
<keyword evidence="5" id="KW-0560">Oxidoreductase</keyword>
<comment type="caution">
    <text evidence="10">The sequence shown here is derived from an EMBL/GenBank/DDBJ whole genome shotgun (WGS) entry which is preliminary data.</text>
</comment>
<evidence type="ECO:0000256" key="7">
    <source>
        <dbReference type="RuleBase" id="RU000320"/>
    </source>
</evidence>
<dbReference type="AlphaFoldDB" id="A0A7W8XW38"/>
<dbReference type="Pfam" id="PF00361">
    <property type="entry name" value="Proton_antipo_M"/>
    <property type="match status" value="1"/>
</dbReference>
<keyword evidence="3 7" id="KW-0812">Transmembrane</keyword>
<dbReference type="PANTHER" id="PTHR42682:SF4">
    <property type="entry name" value="NADH-UBIQUINONE_PLASTOQUINONE"/>
    <property type="match status" value="1"/>
</dbReference>
<feature type="transmembrane region" description="Helical" evidence="8">
    <location>
        <begin position="271"/>
        <end position="290"/>
    </location>
</feature>
<dbReference type="Proteomes" id="UP000549882">
    <property type="component" value="Unassembled WGS sequence"/>
</dbReference>
<dbReference type="InterPro" id="IPR052175">
    <property type="entry name" value="ComplexI-like_HydComp"/>
</dbReference>
<dbReference type="PANTHER" id="PTHR42682">
    <property type="entry name" value="HYDROGENASE-4 COMPONENT F"/>
    <property type="match status" value="1"/>
</dbReference>
<reference evidence="10 11" key="1">
    <citation type="submission" date="2020-08" db="EMBL/GenBank/DDBJ databases">
        <title>Genomic Encyclopedia of Type Strains, Phase IV (KMG-V): Genome sequencing to study the core and pangenomes of soil and plant-associated prokaryotes.</title>
        <authorList>
            <person name="Whitman W."/>
        </authorList>
    </citation>
    <scope>NUCLEOTIDE SEQUENCE [LARGE SCALE GENOMIC DNA]</scope>
    <source>
        <strain evidence="10 11">SEMIA 4064</strain>
    </source>
</reference>
<feature type="transmembrane region" description="Helical" evidence="8">
    <location>
        <begin position="118"/>
        <end position="135"/>
    </location>
</feature>
<feature type="transmembrane region" description="Helical" evidence="8">
    <location>
        <begin position="378"/>
        <end position="398"/>
    </location>
</feature>
<name>A0A7W8XW38_9HYPH</name>
<dbReference type="EMBL" id="JACHBI010000013">
    <property type="protein sequence ID" value="MBB5576646.1"/>
    <property type="molecule type" value="Genomic_DNA"/>
</dbReference>
<evidence type="ECO:0000256" key="3">
    <source>
        <dbReference type="ARBA" id="ARBA00022692"/>
    </source>
</evidence>
<evidence type="ECO:0000256" key="1">
    <source>
        <dbReference type="ARBA" id="ARBA00004651"/>
    </source>
</evidence>
<gene>
    <name evidence="10" type="ORF">GGD50_005291</name>
</gene>
<evidence type="ECO:0000259" key="9">
    <source>
        <dbReference type="Pfam" id="PF00361"/>
    </source>
</evidence>
<dbReference type="GO" id="GO:0005886">
    <property type="term" value="C:plasma membrane"/>
    <property type="evidence" value="ECO:0007669"/>
    <property type="project" value="UniProtKB-SubCell"/>
</dbReference>
<feature type="transmembrane region" description="Helical" evidence="8">
    <location>
        <begin position="188"/>
        <end position="210"/>
    </location>
</feature>
<protein>
    <submittedName>
        <fullName evidence="10">Multicomponent Na+:H+ antiporter subunit D</fullName>
    </submittedName>
</protein>
<feature type="transmembrane region" description="Helical" evidence="8">
    <location>
        <begin position="222"/>
        <end position="240"/>
    </location>
</feature>
<sequence length="591" mass="63423">MTDFIHPALLFILGALPIPFLGGAIRKVYLLVIPALAILAVLMMQPGSYGEVRFIGQELLIAKVDKLSIVFATVFTIMALIGMVYALHLTDAGQHVAAYIYVGGALGVVFAGDYLTLYMFWEAMAFASAYLVFAQRGGPAIRAGFRYLMVHITGGVVLLGGIILHGLATGSLLFGPMERGAIEGGMGVGAYMILAGFILNAAVPPLNAWLTDAYPEATITGAVFMSAFTTKTAVYVLARAFPGTELLVWLGTAMALYGVVYAVLENDCRRLLAYHIVSQVGYMVAGIGIGTEMAINGATSHAFAHILYKALLFMGAGAVIYVTGRRKLTELGGLYKTMPLTVALYMVGAFAISAFPFFSGFVTKSMVIAAAGADHRALVVLALTMASSGTFLHTGLKLPYYMFFGTDRKIEAKEPPRNMLVAMAMAAVLCIAIGVFPQPLYALLPYPVDFEPYTSLHVTESLGLLMFTALGFVLFLKALDPENTISIDTDWFYRKGARCFMWLAEKPLERYEKAVSDVSETAALPFLHGAARTGLWIDLTGVDAVVNGVARSILRGGGALRRLQTGVVTHYVLAMIAGVIAATVVFAVVWR</sequence>
<feature type="transmembrane region" description="Helical" evidence="8">
    <location>
        <begin position="147"/>
        <end position="168"/>
    </location>
</feature>
<dbReference type="RefSeq" id="WP_183939986.1">
    <property type="nucleotide sequence ID" value="NZ_JACHBI010000013.1"/>
</dbReference>
<evidence type="ECO:0000256" key="5">
    <source>
        <dbReference type="ARBA" id="ARBA00023002"/>
    </source>
</evidence>
<feature type="transmembrane region" description="Helical" evidence="8">
    <location>
        <begin position="461"/>
        <end position="479"/>
    </location>
</feature>
<evidence type="ECO:0000256" key="2">
    <source>
        <dbReference type="ARBA" id="ARBA00022475"/>
    </source>
</evidence>
<dbReference type="NCBIfam" id="NF009310">
    <property type="entry name" value="PRK12668.1"/>
    <property type="match status" value="1"/>
</dbReference>
<keyword evidence="6 8" id="KW-0472">Membrane</keyword>
<evidence type="ECO:0000256" key="8">
    <source>
        <dbReference type="SAM" id="Phobius"/>
    </source>
</evidence>
<keyword evidence="4 8" id="KW-1133">Transmembrane helix</keyword>